<dbReference type="Pfam" id="PF10996">
    <property type="entry name" value="Beta-Casp"/>
    <property type="match status" value="1"/>
</dbReference>
<dbReference type="InterPro" id="IPR036866">
    <property type="entry name" value="RibonucZ/Hydroxyglut_hydro"/>
</dbReference>
<dbReference type="SUPFAM" id="SSF56281">
    <property type="entry name" value="Metallo-hydrolase/oxidoreductase"/>
    <property type="match status" value="1"/>
</dbReference>
<evidence type="ECO:0000256" key="1">
    <source>
        <dbReference type="ARBA" id="ARBA00022801"/>
    </source>
</evidence>
<dbReference type="PANTHER" id="PTHR11203">
    <property type="entry name" value="CLEAVAGE AND POLYADENYLATION SPECIFICITY FACTOR FAMILY MEMBER"/>
    <property type="match status" value="1"/>
</dbReference>
<evidence type="ECO:0000313" key="4">
    <source>
        <dbReference type="EMBL" id="STO56895.1"/>
    </source>
</evidence>
<dbReference type="PANTHER" id="PTHR11203:SF37">
    <property type="entry name" value="INTEGRATOR COMPLEX SUBUNIT 11"/>
    <property type="match status" value="1"/>
</dbReference>
<dbReference type="RefSeq" id="WP_115659550.1">
    <property type="nucleotide sequence ID" value="NZ_UGHD01000002.1"/>
</dbReference>
<dbReference type="Pfam" id="PF07521">
    <property type="entry name" value="RMMBL"/>
    <property type="match status" value="1"/>
</dbReference>
<reference evidence="4 5" key="1">
    <citation type="submission" date="2018-06" db="EMBL/GenBank/DDBJ databases">
        <authorList>
            <consortium name="Pathogen Informatics"/>
            <person name="Doyle S."/>
        </authorList>
    </citation>
    <scope>NUCLEOTIDE SEQUENCE [LARGE SCALE GENOMIC DNA]</scope>
    <source>
        <strain evidence="4 5">NCTC11645</strain>
    </source>
</reference>
<organism evidence="4 5">
    <name type="scientific">Grimontia hollisae</name>
    <name type="common">Vibrio hollisae</name>
    <dbReference type="NCBI Taxonomy" id="673"/>
    <lineage>
        <taxon>Bacteria</taxon>
        <taxon>Pseudomonadati</taxon>
        <taxon>Pseudomonadota</taxon>
        <taxon>Gammaproteobacteria</taxon>
        <taxon>Vibrionales</taxon>
        <taxon>Vibrionaceae</taxon>
        <taxon>Grimontia</taxon>
    </lineage>
</organism>
<evidence type="ECO:0000313" key="5">
    <source>
        <dbReference type="Proteomes" id="UP000254512"/>
    </source>
</evidence>
<dbReference type="CDD" id="cd16295">
    <property type="entry name" value="TTHA0252-CPSF-like_MBL-fold"/>
    <property type="match status" value="1"/>
</dbReference>
<dbReference type="InterPro" id="IPR050698">
    <property type="entry name" value="MBL"/>
</dbReference>
<name>A0A377HMC6_GRIHO</name>
<dbReference type="GO" id="GO:0004521">
    <property type="term" value="F:RNA endonuclease activity"/>
    <property type="evidence" value="ECO:0007669"/>
    <property type="project" value="TreeGrafter"/>
</dbReference>
<gene>
    <name evidence="4" type="ORF">NCTC11645_01270</name>
</gene>
<feature type="domain" description="Beta-Casp" evidence="3">
    <location>
        <begin position="234"/>
        <end position="370"/>
    </location>
</feature>
<proteinExistence type="predicted"/>
<dbReference type="EC" id="3.1.-.-" evidence="4"/>
<dbReference type="InterPro" id="IPR001279">
    <property type="entry name" value="Metallo-B-lactamas"/>
</dbReference>
<dbReference type="EMBL" id="UGHD01000002">
    <property type="protein sequence ID" value="STO56895.1"/>
    <property type="molecule type" value="Genomic_DNA"/>
</dbReference>
<dbReference type="STRING" id="673.AL542_04945"/>
<dbReference type="InterPro" id="IPR022712">
    <property type="entry name" value="Beta_Casp"/>
</dbReference>
<dbReference type="AlphaFoldDB" id="A0A377HMC6"/>
<evidence type="ECO:0000259" key="2">
    <source>
        <dbReference type="SMART" id="SM00849"/>
    </source>
</evidence>
<dbReference type="Pfam" id="PF00753">
    <property type="entry name" value="Lactamase_B"/>
    <property type="match status" value="1"/>
</dbReference>
<dbReference type="Proteomes" id="UP000254512">
    <property type="component" value="Unassembled WGS sequence"/>
</dbReference>
<feature type="domain" description="Metallo-beta-lactamase" evidence="2">
    <location>
        <begin position="13"/>
        <end position="218"/>
    </location>
</feature>
<dbReference type="Gene3D" id="3.40.50.10890">
    <property type="match status" value="1"/>
</dbReference>
<protein>
    <submittedName>
        <fullName evidence="4">Ribonuclease TTHA0252</fullName>
        <ecNumber evidence="4">3.1.-.-</ecNumber>
    </submittedName>
</protein>
<dbReference type="SMART" id="SM00849">
    <property type="entry name" value="Lactamase_B"/>
    <property type="match status" value="1"/>
</dbReference>
<dbReference type="GO" id="GO:0016787">
    <property type="term" value="F:hydrolase activity"/>
    <property type="evidence" value="ECO:0007669"/>
    <property type="project" value="UniProtKB-KW"/>
</dbReference>
<accession>A0A377HMC6</accession>
<sequence length="451" mass="49473">MHIIHHGAKTGVTGSCHQLTTENGKLLVDCGLFQGDEVRALEIDFDVQDIDALILTHAHIDHIGRLPWLLAAGFTSPIYCTSATASLVPLMLDDALRLQLGLNHKERQRILRLIQSLIVPVHYGTWHSIKRQSHLVADIRFQPAGHILGSAYVEVTLPTGECLVFSGDLGPSHTPLLPDPVSPERADILVIESTYGDGIHESIEARAQRLKALINRSLLDGGVILIPAFSVGRTQELLFDIEAIIATQLNEAEKQAWSTLPVVLDSPMAAKVTEQYRTFKALWGEEAKWRVEAGRHPLAFEQCITIDSHQDHQALVNRLKQTGEPAIVVAASGMCNGGRILNYLEALLPDARTDVILAGYQARGTLGRQLQQGLSRVEIDNQCIEVNAHIHTMSGYSAHADQADLLAFIQGIPTRPKEVRIVHGDHDAQEALANEIGKRGLAERVVMGKEI</sequence>
<evidence type="ECO:0000259" key="3">
    <source>
        <dbReference type="SMART" id="SM01027"/>
    </source>
</evidence>
<dbReference type="SMART" id="SM01027">
    <property type="entry name" value="Beta-Casp"/>
    <property type="match status" value="1"/>
</dbReference>
<keyword evidence="1 4" id="KW-0378">Hydrolase</keyword>
<dbReference type="Gene3D" id="3.60.15.10">
    <property type="entry name" value="Ribonuclease Z/Hydroxyacylglutathione hydrolase-like"/>
    <property type="match status" value="1"/>
</dbReference>
<dbReference type="InterPro" id="IPR011108">
    <property type="entry name" value="RMMBL"/>
</dbReference>